<evidence type="ECO:0000256" key="4">
    <source>
        <dbReference type="ARBA" id="ARBA00023098"/>
    </source>
</evidence>
<reference evidence="13" key="2">
    <citation type="journal article" date="2021" name="Genome Biol. Evol.">
        <title>Developing a high-quality reference genome for a parasitic bivalve with doubly uniparental inheritance (Bivalvia: Unionida).</title>
        <authorList>
            <person name="Smith C.H."/>
        </authorList>
    </citation>
    <scope>NUCLEOTIDE SEQUENCE</scope>
    <source>
        <strain evidence="13">CHS0354</strain>
        <tissue evidence="13">Mantle</tissue>
    </source>
</reference>
<evidence type="ECO:0000256" key="9">
    <source>
        <dbReference type="ARBA" id="ARBA00023264"/>
    </source>
</evidence>
<keyword evidence="1" id="KW-1003">Cell membrane</keyword>
<dbReference type="GO" id="GO:0008654">
    <property type="term" value="P:phospholipid biosynthetic process"/>
    <property type="evidence" value="ECO:0007669"/>
    <property type="project" value="UniProtKB-KW"/>
</dbReference>
<dbReference type="Pfam" id="PF07993">
    <property type="entry name" value="NAD_binding_4"/>
    <property type="match status" value="1"/>
</dbReference>
<evidence type="ECO:0000256" key="11">
    <source>
        <dbReference type="SAM" id="Phobius"/>
    </source>
</evidence>
<keyword evidence="4" id="KW-0443">Lipid metabolism</keyword>
<protein>
    <recommendedName>
        <fullName evidence="12">Thioester reductase (TE) domain-containing protein</fullName>
    </recommendedName>
</protein>
<dbReference type="PANTHER" id="PTHR35809:SF1">
    <property type="entry name" value="ARCHAETIDYLSERINE DECARBOXYLASE PROENZYME-RELATED"/>
    <property type="match status" value="1"/>
</dbReference>
<keyword evidence="9" id="KW-1208">Phospholipid metabolism</keyword>
<dbReference type="InterPro" id="IPR013120">
    <property type="entry name" value="FAR_NAD-bd"/>
</dbReference>
<feature type="transmembrane region" description="Helical" evidence="11">
    <location>
        <begin position="12"/>
        <end position="30"/>
    </location>
</feature>
<feature type="domain" description="Thioester reductase (TE)" evidence="12">
    <location>
        <begin position="207"/>
        <end position="338"/>
    </location>
</feature>
<dbReference type="InterPro" id="IPR033175">
    <property type="entry name" value="PSD-A"/>
</dbReference>
<evidence type="ECO:0000256" key="8">
    <source>
        <dbReference type="ARBA" id="ARBA00023239"/>
    </source>
</evidence>
<evidence type="ECO:0000256" key="10">
    <source>
        <dbReference type="ARBA" id="ARBA00023317"/>
    </source>
</evidence>
<keyword evidence="11" id="KW-1133">Transmembrane helix</keyword>
<dbReference type="SUPFAM" id="SSF51735">
    <property type="entry name" value="NAD(P)-binding Rossmann-fold domains"/>
    <property type="match status" value="1"/>
</dbReference>
<evidence type="ECO:0000256" key="2">
    <source>
        <dbReference type="ARBA" id="ARBA00022516"/>
    </source>
</evidence>
<keyword evidence="2" id="KW-0444">Lipid biosynthesis</keyword>
<keyword evidence="3" id="KW-0210">Decarboxylase</keyword>
<evidence type="ECO:0000259" key="12">
    <source>
        <dbReference type="Pfam" id="PF07993"/>
    </source>
</evidence>
<dbReference type="GO" id="GO:0004609">
    <property type="term" value="F:phosphatidylserine decarboxylase activity"/>
    <property type="evidence" value="ECO:0007669"/>
    <property type="project" value="InterPro"/>
</dbReference>
<keyword evidence="14" id="KW-1185">Reference proteome</keyword>
<keyword evidence="10" id="KW-0670">Pyruvate</keyword>
<reference evidence="13" key="1">
    <citation type="journal article" date="2021" name="Genome Biol. Evol.">
        <title>A High-Quality Reference Genome for a Parasitic Bivalve with Doubly Uniparental Inheritance (Bivalvia: Unionida).</title>
        <authorList>
            <person name="Smith C.H."/>
        </authorList>
    </citation>
    <scope>NUCLEOTIDE SEQUENCE</scope>
    <source>
        <strain evidence="13">CHS0354</strain>
    </source>
</reference>
<keyword evidence="7" id="KW-0594">Phospholipid biosynthesis</keyword>
<comment type="caution">
    <text evidence="13">The sequence shown here is derived from an EMBL/GenBank/DDBJ whole genome shotgun (WGS) entry which is preliminary data.</text>
</comment>
<dbReference type="EMBL" id="JAEAOA010001427">
    <property type="protein sequence ID" value="KAK3582587.1"/>
    <property type="molecule type" value="Genomic_DNA"/>
</dbReference>
<keyword evidence="8" id="KW-0456">Lyase</keyword>
<evidence type="ECO:0000256" key="3">
    <source>
        <dbReference type="ARBA" id="ARBA00022793"/>
    </source>
</evidence>
<keyword evidence="5 11" id="KW-0472">Membrane</keyword>
<evidence type="ECO:0000256" key="1">
    <source>
        <dbReference type="ARBA" id="ARBA00022475"/>
    </source>
</evidence>
<organism evidence="13 14">
    <name type="scientific">Potamilus streckersoni</name>
    <dbReference type="NCBI Taxonomy" id="2493646"/>
    <lineage>
        <taxon>Eukaryota</taxon>
        <taxon>Metazoa</taxon>
        <taxon>Spiralia</taxon>
        <taxon>Lophotrochozoa</taxon>
        <taxon>Mollusca</taxon>
        <taxon>Bivalvia</taxon>
        <taxon>Autobranchia</taxon>
        <taxon>Heteroconchia</taxon>
        <taxon>Palaeoheterodonta</taxon>
        <taxon>Unionida</taxon>
        <taxon>Unionoidea</taxon>
        <taxon>Unionidae</taxon>
        <taxon>Ambleminae</taxon>
        <taxon>Lampsilini</taxon>
        <taxon>Potamilus</taxon>
    </lineage>
</organism>
<dbReference type="Gene3D" id="3.40.50.720">
    <property type="entry name" value="NAD(P)-binding Rossmann-like Domain"/>
    <property type="match status" value="1"/>
</dbReference>
<keyword evidence="11" id="KW-0812">Transmembrane</keyword>
<dbReference type="Pfam" id="PF02666">
    <property type="entry name" value="PS_Dcarbxylase"/>
    <property type="match status" value="1"/>
</dbReference>
<keyword evidence="6" id="KW-0865">Zymogen</keyword>
<dbReference type="AlphaFoldDB" id="A0AAE0VMS3"/>
<dbReference type="InterPro" id="IPR036291">
    <property type="entry name" value="NAD(P)-bd_dom_sf"/>
</dbReference>
<sequence length="481" mass="53557">MPYFIDIDLSIKFAMVLLGLVLLAITLQFLRNPKRIIPNDSESIVSVADGRVISVSELKDEVSPIGEPAMVIAVFMSPFNAHVNRVPIEGQVIYVEHKAGTYLEAFKLEAGTLNEQTKIVIEKPGYKVAFKQISGFVARRIVCNLKIGEKVRKGQKFGATGFIGGNLAIKLLAEGSQVRVLLRKNSATENLNGIGVKKFYGDYENVESLREAVEDVDYIFHCAGAIKSATGSLGYYKGNVVSTMGLLYAVAFDSKRIQRFVYVSSLSASGPAISLDRALTEEATCKPISLYGMSKHDGEVAVRMMADRVPFTIIRPSVVFGERDLEMLKPFQAIANGLLPVLGIKREKYLSFIYVQDLIDGMISAATSISALNQTYYLTDPTPYSYRQFCEIIRKKLNKKFVLSFSLPEWSMYLPAFFVELGMKLTGKASILSFDKAKEMKQDYWICSAEKAKRELGFQIKVSLEDAIEKTIVWAKLNKLL</sequence>
<evidence type="ECO:0000313" key="14">
    <source>
        <dbReference type="Proteomes" id="UP001195483"/>
    </source>
</evidence>
<evidence type="ECO:0000313" key="13">
    <source>
        <dbReference type="EMBL" id="KAK3582587.1"/>
    </source>
</evidence>
<gene>
    <name evidence="13" type="ORF">CHS0354_024141</name>
</gene>
<dbReference type="PANTHER" id="PTHR35809">
    <property type="entry name" value="ARCHAETIDYLSERINE DECARBOXYLASE PROENZYME-RELATED"/>
    <property type="match status" value="1"/>
</dbReference>
<name>A0AAE0VMS3_9BIVA</name>
<accession>A0AAE0VMS3</accession>
<proteinExistence type="predicted"/>
<evidence type="ECO:0000256" key="5">
    <source>
        <dbReference type="ARBA" id="ARBA00023136"/>
    </source>
</evidence>
<dbReference type="Proteomes" id="UP001195483">
    <property type="component" value="Unassembled WGS sequence"/>
</dbReference>
<evidence type="ECO:0000256" key="6">
    <source>
        <dbReference type="ARBA" id="ARBA00023145"/>
    </source>
</evidence>
<evidence type="ECO:0000256" key="7">
    <source>
        <dbReference type="ARBA" id="ARBA00023209"/>
    </source>
</evidence>
<dbReference type="InterPro" id="IPR003817">
    <property type="entry name" value="PS_Dcarbxylase"/>
</dbReference>
<reference evidence="13" key="3">
    <citation type="submission" date="2023-05" db="EMBL/GenBank/DDBJ databases">
        <authorList>
            <person name="Smith C.H."/>
        </authorList>
    </citation>
    <scope>NUCLEOTIDE SEQUENCE</scope>
    <source>
        <strain evidence="13">CHS0354</strain>
        <tissue evidence="13">Mantle</tissue>
    </source>
</reference>